<gene>
    <name evidence="1" type="ORF">GGQ98_001506</name>
</gene>
<evidence type="ECO:0000313" key="1">
    <source>
        <dbReference type="EMBL" id="MBB4631890.1"/>
    </source>
</evidence>
<dbReference type="RefSeq" id="WP_184067398.1">
    <property type="nucleotide sequence ID" value="NZ_JACHNZ010000014.1"/>
</dbReference>
<comment type="caution">
    <text evidence="1">The sequence shown here is derived from an EMBL/GenBank/DDBJ whole genome shotgun (WGS) entry which is preliminary data.</text>
</comment>
<sequence>MTSYQTALTREDAEVMALQALAWIASDERLGPRLLALTGLDAPTLRARAGSAELLGATLDFLAAHEADFIACAEAIGAEPARLAAARGALGR</sequence>
<keyword evidence="2" id="KW-1185">Reference proteome</keyword>
<organism evidence="1 2">
    <name type="scientific">Sphingosinicella soli</name>
    <dbReference type="NCBI Taxonomy" id="333708"/>
    <lineage>
        <taxon>Bacteria</taxon>
        <taxon>Pseudomonadati</taxon>
        <taxon>Pseudomonadota</taxon>
        <taxon>Alphaproteobacteria</taxon>
        <taxon>Sphingomonadales</taxon>
        <taxon>Sphingosinicellaceae</taxon>
        <taxon>Sphingosinicella</taxon>
    </lineage>
</organism>
<evidence type="ECO:0000313" key="2">
    <source>
        <dbReference type="Proteomes" id="UP000566324"/>
    </source>
</evidence>
<proteinExistence type="predicted"/>
<reference evidence="1 2" key="1">
    <citation type="submission" date="2020-08" db="EMBL/GenBank/DDBJ databases">
        <title>Genomic Encyclopedia of Type Strains, Phase IV (KMG-IV): sequencing the most valuable type-strain genomes for metagenomic binning, comparative biology and taxonomic classification.</title>
        <authorList>
            <person name="Goeker M."/>
        </authorList>
    </citation>
    <scope>NUCLEOTIDE SEQUENCE [LARGE SCALE GENOMIC DNA]</scope>
    <source>
        <strain evidence="1 2">DSM 17328</strain>
    </source>
</reference>
<name>A0A7W7B2K3_9SPHN</name>
<dbReference type="EMBL" id="JACHNZ010000014">
    <property type="protein sequence ID" value="MBB4631890.1"/>
    <property type="molecule type" value="Genomic_DNA"/>
</dbReference>
<dbReference type="Proteomes" id="UP000566324">
    <property type="component" value="Unassembled WGS sequence"/>
</dbReference>
<protein>
    <recommendedName>
        <fullName evidence="3">DUF3572 domain-containing protein</fullName>
    </recommendedName>
</protein>
<evidence type="ECO:0008006" key="3">
    <source>
        <dbReference type="Google" id="ProtNLM"/>
    </source>
</evidence>
<accession>A0A7W7B2K3</accession>
<dbReference type="Pfam" id="PF12096">
    <property type="entry name" value="DUF3572"/>
    <property type="match status" value="1"/>
</dbReference>
<dbReference type="InterPro" id="IPR021955">
    <property type="entry name" value="DUF3572"/>
</dbReference>
<dbReference type="AlphaFoldDB" id="A0A7W7B2K3"/>